<dbReference type="Proteomes" id="UP001230654">
    <property type="component" value="Unassembled WGS sequence"/>
</dbReference>
<evidence type="ECO:0000256" key="2">
    <source>
        <dbReference type="ARBA" id="ARBA00022840"/>
    </source>
</evidence>
<dbReference type="PROSITE" id="PS50893">
    <property type="entry name" value="ABC_TRANSPORTER_2"/>
    <property type="match status" value="1"/>
</dbReference>
<evidence type="ECO:0000256" key="3">
    <source>
        <dbReference type="SAM" id="MobiDB-lite"/>
    </source>
</evidence>
<evidence type="ECO:0000313" key="6">
    <source>
        <dbReference type="Proteomes" id="UP001230654"/>
    </source>
</evidence>
<dbReference type="CDD" id="cd03230">
    <property type="entry name" value="ABC_DR_subfamily_A"/>
    <property type="match status" value="1"/>
</dbReference>
<dbReference type="InterPro" id="IPR017871">
    <property type="entry name" value="ABC_transporter-like_CS"/>
</dbReference>
<dbReference type="InterPro" id="IPR003593">
    <property type="entry name" value="AAA+_ATPase"/>
</dbReference>
<comment type="caution">
    <text evidence="5">The sequence shown here is derived from an EMBL/GenBank/DDBJ whole genome shotgun (WGS) entry which is preliminary data.</text>
</comment>
<reference evidence="5 6" key="1">
    <citation type="submission" date="2023-07" db="EMBL/GenBank/DDBJ databases">
        <title>Comparative genomics of wheat-associated soil bacteria to identify genetic determinants of phenazine resistance.</title>
        <authorList>
            <person name="Mouncey N."/>
        </authorList>
    </citation>
    <scope>NUCLEOTIDE SEQUENCE [LARGE SCALE GENOMIC DNA]</scope>
    <source>
        <strain evidence="5 6">B2I6</strain>
    </source>
</reference>
<dbReference type="GO" id="GO:0005524">
    <property type="term" value="F:ATP binding"/>
    <property type="evidence" value="ECO:0007669"/>
    <property type="project" value="UniProtKB-KW"/>
</dbReference>
<feature type="compositionally biased region" description="Basic and acidic residues" evidence="3">
    <location>
        <begin position="268"/>
        <end position="301"/>
    </location>
</feature>
<dbReference type="InterPro" id="IPR027417">
    <property type="entry name" value="P-loop_NTPase"/>
</dbReference>
<keyword evidence="2 5" id="KW-0067">ATP-binding</keyword>
<feature type="domain" description="ABC transporter" evidence="4">
    <location>
        <begin position="25"/>
        <end position="256"/>
    </location>
</feature>
<dbReference type="EMBL" id="JAUSWV010000002">
    <property type="protein sequence ID" value="MDQ0582629.1"/>
    <property type="molecule type" value="Genomic_DNA"/>
</dbReference>
<dbReference type="PROSITE" id="PS00211">
    <property type="entry name" value="ABC_TRANSPORTER_1"/>
    <property type="match status" value="1"/>
</dbReference>
<dbReference type="PANTHER" id="PTHR43038">
    <property type="entry name" value="ATP-BINDING CASSETTE, SUB-FAMILY H, MEMBER 1"/>
    <property type="match status" value="1"/>
</dbReference>
<evidence type="ECO:0000256" key="1">
    <source>
        <dbReference type="ARBA" id="ARBA00022741"/>
    </source>
</evidence>
<keyword evidence="6" id="KW-1185">Reference proteome</keyword>
<dbReference type="SUPFAM" id="SSF52540">
    <property type="entry name" value="P-loop containing nucleoside triphosphate hydrolases"/>
    <property type="match status" value="1"/>
</dbReference>
<protein>
    <submittedName>
        <fullName evidence="5">ABC-2 type transport system ATP-binding protein</fullName>
    </submittedName>
</protein>
<evidence type="ECO:0000259" key="4">
    <source>
        <dbReference type="PROSITE" id="PS50893"/>
    </source>
</evidence>
<gene>
    <name evidence="5" type="ORF">QF030_004807</name>
</gene>
<keyword evidence="1" id="KW-0547">Nucleotide-binding</keyword>
<evidence type="ECO:0000313" key="5">
    <source>
        <dbReference type="EMBL" id="MDQ0582629.1"/>
    </source>
</evidence>
<dbReference type="InterPro" id="IPR003439">
    <property type="entry name" value="ABC_transporter-like_ATP-bd"/>
</dbReference>
<dbReference type="PANTHER" id="PTHR43038:SF3">
    <property type="entry name" value="ABC TRANSPORTER G FAMILY MEMBER 20 ISOFORM X1"/>
    <property type="match status" value="1"/>
</dbReference>
<name>A0ABU0NUD8_STRRH</name>
<dbReference type="Pfam" id="PF00005">
    <property type="entry name" value="ABC_tran"/>
    <property type="match status" value="1"/>
</dbReference>
<dbReference type="RefSeq" id="WP_307164712.1">
    <property type="nucleotide sequence ID" value="NZ_JAUSWV010000002.1"/>
</dbReference>
<sequence>MMNSASDPRPPGEDATQAPPAPPAVRAENLTVVRGPRTVLRTLDFTVPRGQITGLLGPSGCGKSTLMRSIVGTQDKVTGTLDVLGHPAGHPALRTRVGYVTQAPSVYDDLTIRQNLDYFAAILDPGRAAADRRHDNVTRAIADVDLTTHADALAGNLSGGQRNRVSLAVALLGTPELLVLDEPTVGLDPVLRRDLWNLFHDIAATRGATLLISSHVMDEAERCHRLLLMREGEILADATPDALRTRTGADTVESAFLHLVDAATAAARTKETDAKETGTDTKETDPEEKRTNETRTKETTR</sequence>
<feature type="region of interest" description="Disordered" evidence="3">
    <location>
        <begin position="1"/>
        <end position="25"/>
    </location>
</feature>
<accession>A0ABU0NUD8</accession>
<organism evidence="5 6">
    <name type="scientific">Streptomyces rishiriensis</name>
    <dbReference type="NCBI Taxonomy" id="68264"/>
    <lineage>
        <taxon>Bacteria</taxon>
        <taxon>Bacillati</taxon>
        <taxon>Actinomycetota</taxon>
        <taxon>Actinomycetes</taxon>
        <taxon>Kitasatosporales</taxon>
        <taxon>Streptomycetaceae</taxon>
        <taxon>Streptomyces</taxon>
    </lineage>
</organism>
<proteinExistence type="predicted"/>
<feature type="region of interest" description="Disordered" evidence="3">
    <location>
        <begin position="267"/>
        <end position="301"/>
    </location>
</feature>
<dbReference type="Gene3D" id="3.40.50.300">
    <property type="entry name" value="P-loop containing nucleotide triphosphate hydrolases"/>
    <property type="match status" value="1"/>
</dbReference>
<dbReference type="SMART" id="SM00382">
    <property type="entry name" value="AAA"/>
    <property type="match status" value="1"/>
</dbReference>